<dbReference type="InterPro" id="IPR029057">
    <property type="entry name" value="PRTase-like"/>
</dbReference>
<comment type="similarity">
    <text evidence="1">Belongs to the ComF/GntX family.</text>
</comment>
<sequence length="243" mass="27770">MLSDWWQKNIARLTDPSCCLCRMNIEAEQLTSSHHAFWCTSCGKDLIQLHRCRRCGLPTQEKNAEHCGACLAAPPPWHRLYCLSGYQPPLSDLVTQLKHQRQFWHARPLALELAAVIEKPAPIITCVPMHWSRRLWRGFNQSEHLAYFLANRLGSEFEPNLLRRNRRTKPQQGLNARQRQSNLKTAFAINHLSSHKHVAIVDDVVTTGATIEQLCKLLLDVGVETIDIYCVCRTTLNDTNPSV</sequence>
<proteinExistence type="inferred from homology"/>
<dbReference type="AlphaFoldDB" id="A0A7Z2YEV4"/>
<dbReference type="InterPro" id="IPR000836">
    <property type="entry name" value="PRTase_dom"/>
</dbReference>
<dbReference type="PANTHER" id="PTHR47505:SF1">
    <property type="entry name" value="DNA UTILIZATION PROTEIN YHGH"/>
    <property type="match status" value="1"/>
</dbReference>
<evidence type="ECO:0000313" key="3">
    <source>
        <dbReference type="EMBL" id="QIA64490.1"/>
    </source>
</evidence>
<evidence type="ECO:0000313" key="4">
    <source>
        <dbReference type="Proteomes" id="UP000464262"/>
    </source>
</evidence>
<keyword evidence="4" id="KW-1185">Reference proteome</keyword>
<protein>
    <submittedName>
        <fullName evidence="3">ComF family protein</fullName>
    </submittedName>
</protein>
<accession>A0A7Z2YEV4</accession>
<reference evidence="3 4" key="1">
    <citation type="submission" date="2020-01" db="EMBL/GenBank/DDBJ databases">
        <title>Whole genome and functional gene identification of agarase of Vibrio HN897.</title>
        <authorList>
            <person name="Liu Y."/>
            <person name="Zhao Z."/>
        </authorList>
    </citation>
    <scope>NUCLEOTIDE SEQUENCE [LARGE SCALE GENOMIC DNA]</scope>
    <source>
        <strain evidence="3 4">HN897</strain>
    </source>
</reference>
<evidence type="ECO:0000259" key="2">
    <source>
        <dbReference type="Pfam" id="PF00156"/>
    </source>
</evidence>
<dbReference type="SUPFAM" id="SSF53271">
    <property type="entry name" value="PRTase-like"/>
    <property type="match status" value="1"/>
</dbReference>
<dbReference type="PANTHER" id="PTHR47505">
    <property type="entry name" value="DNA UTILIZATION PROTEIN YHGH"/>
    <property type="match status" value="1"/>
</dbReference>
<dbReference type="Proteomes" id="UP000464262">
    <property type="component" value="Chromosome 1"/>
</dbReference>
<dbReference type="CDD" id="cd06223">
    <property type="entry name" value="PRTases_typeI"/>
    <property type="match status" value="1"/>
</dbReference>
<dbReference type="Pfam" id="PF00156">
    <property type="entry name" value="Pribosyltran"/>
    <property type="match status" value="1"/>
</dbReference>
<evidence type="ECO:0000256" key="1">
    <source>
        <dbReference type="ARBA" id="ARBA00008007"/>
    </source>
</evidence>
<dbReference type="KEGG" id="vas:GT360_13765"/>
<gene>
    <name evidence="3" type="ORF">GT360_13765</name>
</gene>
<dbReference type="Gene3D" id="3.40.50.2020">
    <property type="match status" value="1"/>
</dbReference>
<dbReference type="EMBL" id="CP047475">
    <property type="protein sequence ID" value="QIA64490.1"/>
    <property type="molecule type" value="Genomic_DNA"/>
</dbReference>
<name>A0A7Z2YEV4_9VIBR</name>
<organism evidence="3 4">
    <name type="scientific">Vibrio astriarenae</name>
    <dbReference type="NCBI Taxonomy" id="1481923"/>
    <lineage>
        <taxon>Bacteria</taxon>
        <taxon>Pseudomonadati</taxon>
        <taxon>Pseudomonadota</taxon>
        <taxon>Gammaproteobacteria</taxon>
        <taxon>Vibrionales</taxon>
        <taxon>Vibrionaceae</taxon>
        <taxon>Vibrio</taxon>
    </lineage>
</organism>
<dbReference type="InterPro" id="IPR051910">
    <property type="entry name" value="ComF/GntX_DNA_util-trans"/>
</dbReference>
<feature type="domain" description="Phosphoribosyltransferase" evidence="2">
    <location>
        <begin position="145"/>
        <end position="233"/>
    </location>
</feature>